<dbReference type="AlphaFoldDB" id="A0ABD5PED6"/>
<sequence length="142" mass="16016">MTSDNDLPEDAAERLDDWFEQNYTLFPDGLEGYKLQEDQEDGVYVVLTEEFDTDRFEDLLEERDGFEPSNPKGDSNAVAAQKVEEIEGGFLYKSAFGTTFHRSKSVPLGGYEEPIDSTGEPASTSVGETLEMLVFYLEDRYA</sequence>
<accession>A0ABD5PED6</accession>
<proteinExistence type="predicted"/>
<dbReference type="Proteomes" id="UP001595921">
    <property type="component" value="Unassembled WGS sequence"/>
</dbReference>
<keyword evidence="2" id="KW-1185">Reference proteome</keyword>
<dbReference type="EMBL" id="JBHSDS010000008">
    <property type="protein sequence ID" value="MFC4359246.1"/>
    <property type="molecule type" value="Genomic_DNA"/>
</dbReference>
<protein>
    <submittedName>
        <fullName evidence="1">Uncharacterized protein</fullName>
    </submittedName>
</protein>
<organism evidence="1 2">
    <name type="scientific">Halobium salinum</name>
    <dbReference type="NCBI Taxonomy" id="1364940"/>
    <lineage>
        <taxon>Archaea</taxon>
        <taxon>Methanobacteriati</taxon>
        <taxon>Methanobacteriota</taxon>
        <taxon>Stenosarchaea group</taxon>
        <taxon>Halobacteria</taxon>
        <taxon>Halobacteriales</taxon>
        <taxon>Haloferacaceae</taxon>
        <taxon>Halobium</taxon>
    </lineage>
</organism>
<name>A0ABD5PED6_9EURY</name>
<dbReference type="RefSeq" id="WP_267622874.1">
    <property type="nucleotide sequence ID" value="NZ_JAODIW010000006.1"/>
</dbReference>
<evidence type="ECO:0000313" key="2">
    <source>
        <dbReference type="Proteomes" id="UP001595921"/>
    </source>
</evidence>
<gene>
    <name evidence="1" type="ORF">ACFO0N_14970</name>
</gene>
<reference evidence="1 2" key="1">
    <citation type="journal article" date="2019" name="Int. J. Syst. Evol. Microbiol.">
        <title>The Global Catalogue of Microorganisms (GCM) 10K type strain sequencing project: providing services to taxonomists for standard genome sequencing and annotation.</title>
        <authorList>
            <consortium name="The Broad Institute Genomics Platform"/>
            <consortium name="The Broad Institute Genome Sequencing Center for Infectious Disease"/>
            <person name="Wu L."/>
            <person name="Ma J."/>
        </authorList>
    </citation>
    <scope>NUCLEOTIDE SEQUENCE [LARGE SCALE GENOMIC DNA]</scope>
    <source>
        <strain evidence="1 2">CGMCC 1.12553</strain>
    </source>
</reference>
<comment type="caution">
    <text evidence="1">The sequence shown here is derived from an EMBL/GenBank/DDBJ whole genome shotgun (WGS) entry which is preliminary data.</text>
</comment>
<evidence type="ECO:0000313" key="1">
    <source>
        <dbReference type="EMBL" id="MFC4359246.1"/>
    </source>
</evidence>